<keyword evidence="7" id="KW-0472">Membrane</keyword>
<dbReference type="PANTHER" id="PTHR13302:SF8">
    <property type="entry name" value="CONSERVED OLIGOMERIC GOLGI COMPLEX SUBUNIT 3"/>
    <property type="match status" value="1"/>
</dbReference>
<comment type="caution">
    <text evidence="12">The sequence shown here is derived from an EMBL/GenBank/DDBJ whole genome shotgun (WGS) entry which is preliminary data.</text>
</comment>
<dbReference type="EMBL" id="LXFE01000518">
    <property type="protein sequence ID" value="OLL24998.1"/>
    <property type="molecule type" value="Genomic_DNA"/>
</dbReference>
<dbReference type="GO" id="GO:0006914">
    <property type="term" value="P:autophagy"/>
    <property type="evidence" value="ECO:0007669"/>
    <property type="project" value="TreeGrafter"/>
</dbReference>
<dbReference type="InterPro" id="IPR048685">
    <property type="entry name" value="COG3_C"/>
</dbReference>
<dbReference type="Pfam" id="PF20671">
    <property type="entry name" value="COG3_C"/>
    <property type="match status" value="1"/>
</dbReference>
<feature type="domain" description="Conserved oligomeric Golgi complex subunit 3 C-terminal" evidence="11">
    <location>
        <begin position="244"/>
        <end position="543"/>
    </location>
</feature>
<reference evidence="12 13" key="1">
    <citation type="submission" date="2016-04" db="EMBL/GenBank/DDBJ databases">
        <title>Evolutionary innovation and constraint leading to complex multicellularity in the Ascomycota.</title>
        <authorList>
            <person name="Cisse O."/>
            <person name="Nguyen A."/>
            <person name="Hewitt D.A."/>
            <person name="Jedd G."/>
            <person name="Stajich J.E."/>
        </authorList>
    </citation>
    <scope>NUCLEOTIDE SEQUENCE [LARGE SCALE GENOMIC DNA]</scope>
    <source>
        <strain evidence="12 13">DAH-3</strain>
    </source>
</reference>
<sequence>MYDEWAYHFPQTFIHSAKKESKTTSKKDEDVYTPEVKEQKTRDPPKGEDLRRVKSYETFCPTSKVDTSEPWEKETVDDSSGWVENINNPDQSYRISALLCVETCQQLISSAKQAIQSLQTLKSDYIQVREQTSSFQNSCETLMTVQKRYSELSDAIADRLKIFNSLDPTIRKLNNADITFVETDEFKEMLKSLDQSLEFLSTHKQFHDSEFYYSHFRQCMTRSLTLIRLYLTASLDIDTHEEPYTVASYQLRPFAMEIEQRCQHQEYISLLKDCYAAYFSARQKFIAPMISKYIAGHVQEKHLVAFTRIILSYVRGILSDEFDLFFQFFDTGVEDLMTWFTYLLSPVYNHLRPRTIHQLDLSILCDLCILLQTQFIRDEEELITRVNEKVLDFGRLIRSVLQDAQTRVIFRTQQTIEKDIRKFMPTEPDLDYPAKLFERKQIQQDDEFDISHLLIGWYPTMRKSVWILSKIYRLVNSVVFDDLAHEITHVCTHSLISAAIRIAQLHSNTDSRLFLIHHLLLLKEQISAFDIEFIRPRVDIEFSWGGNKSEKLFSPSGILEFASSGIPRVVESMFDAKEELDEKLREAINGFTFDESEEMMSMFRDELCKEGTISIEEMTAASKERARMVKRKLEEYISDSRTREILEGAIKTLVAEQLEMIKDRAKEANRQLWEDTRTLTEGLFE</sequence>
<evidence type="ECO:0000256" key="9">
    <source>
        <dbReference type="SAM" id="MobiDB-lite"/>
    </source>
</evidence>
<keyword evidence="6" id="KW-0333">Golgi apparatus</keyword>
<dbReference type="GO" id="GO:0005801">
    <property type="term" value="C:cis-Golgi network"/>
    <property type="evidence" value="ECO:0007669"/>
    <property type="project" value="InterPro"/>
</dbReference>
<evidence type="ECO:0000256" key="1">
    <source>
        <dbReference type="ARBA" id="ARBA00004395"/>
    </source>
</evidence>
<dbReference type="GO" id="GO:0000139">
    <property type="term" value="C:Golgi membrane"/>
    <property type="evidence" value="ECO:0007669"/>
    <property type="project" value="UniProtKB-SubCell"/>
</dbReference>
<dbReference type="Pfam" id="PF04136">
    <property type="entry name" value="COG3_N"/>
    <property type="match status" value="1"/>
</dbReference>
<evidence type="ECO:0000259" key="11">
    <source>
        <dbReference type="Pfam" id="PF20671"/>
    </source>
</evidence>
<dbReference type="STRING" id="1198029.A0A1U7LQU3"/>
<name>A0A1U7LQU3_NEOID</name>
<dbReference type="Proteomes" id="UP000186594">
    <property type="component" value="Unassembled WGS sequence"/>
</dbReference>
<evidence type="ECO:0000256" key="8">
    <source>
        <dbReference type="ARBA" id="ARBA00031339"/>
    </source>
</evidence>
<dbReference type="GO" id="GO:0006891">
    <property type="term" value="P:intra-Golgi vesicle-mediated transport"/>
    <property type="evidence" value="ECO:0007669"/>
    <property type="project" value="TreeGrafter"/>
</dbReference>
<protein>
    <recommendedName>
        <fullName evidence="3">Conserved oligomeric Golgi complex subunit 3</fullName>
    </recommendedName>
    <alternativeName>
        <fullName evidence="8">Component of oligomeric Golgi complex 3</fullName>
    </alternativeName>
</protein>
<dbReference type="OMA" id="WVENINN"/>
<keyword evidence="5" id="KW-0653">Protein transport</keyword>
<dbReference type="InterPro" id="IPR007265">
    <property type="entry name" value="COG_su3"/>
</dbReference>
<dbReference type="PANTHER" id="PTHR13302">
    <property type="entry name" value="CONSERVED OLIGOMERIC GOLGI COMPLEX COMPONENT 3"/>
    <property type="match status" value="1"/>
</dbReference>
<dbReference type="AlphaFoldDB" id="A0A1U7LQU3"/>
<evidence type="ECO:0000256" key="5">
    <source>
        <dbReference type="ARBA" id="ARBA00022927"/>
    </source>
</evidence>
<gene>
    <name evidence="12" type="ORF">NEOLI_004747</name>
</gene>
<evidence type="ECO:0000313" key="13">
    <source>
        <dbReference type="Proteomes" id="UP000186594"/>
    </source>
</evidence>
<feature type="region of interest" description="Disordered" evidence="9">
    <location>
        <begin position="18"/>
        <end position="51"/>
    </location>
</feature>
<evidence type="ECO:0000313" key="12">
    <source>
        <dbReference type="EMBL" id="OLL24998.1"/>
    </source>
</evidence>
<comment type="similarity">
    <text evidence="2">Belongs to the COG3 family.</text>
</comment>
<proteinExistence type="inferred from homology"/>
<evidence type="ECO:0000256" key="4">
    <source>
        <dbReference type="ARBA" id="ARBA00022448"/>
    </source>
</evidence>
<evidence type="ECO:0000256" key="3">
    <source>
        <dbReference type="ARBA" id="ARBA00020976"/>
    </source>
</evidence>
<accession>A0A1U7LQU3</accession>
<organism evidence="12 13">
    <name type="scientific">Neolecta irregularis (strain DAH-3)</name>
    <dbReference type="NCBI Taxonomy" id="1198029"/>
    <lineage>
        <taxon>Eukaryota</taxon>
        <taxon>Fungi</taxon>
        <taxon>Dikarya</taxon>
        <taxon>Ascomycota</taxon>
        <taxon>Taphrinomycotina</taxon>
        <taxon>Neolectales</taxon>
        <taxon>Neolectaceae</taxon>
        <taxon>Neolecta</taxon>
    </lineage>
</organism>
<dbReference type="OrthoDB" id="5424452at2759"/>
<evidence type="ECO:0000256" key="6">
    <source>
        <dbReference type="ARBA" id="ARBA00023034"/>
    </source>
</evidence>
<feature type="domain" description="Conserved oligomeric Golgi complex subunit 3 N-terminal" evidence="10">
    <location>
        <begin position="101"/>
        <end position="235"/>
    </location>
</feature>
<comment type="subcellular location">
    <subcellularLocation>
        <location evidence="1">Golgi apparatus membrane</location>
        <topology evidence="1">Peripheral membrane protein</topology>
    </subcellularLocation>
</comment>
<evidence type="ECO:0000256" key="2">
    <source>
        <dbReference type="ARBA" id="ARBA00009936"/>
    </source>
</evidence>
<keyword evidence="13" id="KW-1185">Reference proteome</keyword>
<dbReference type="GO" id="GO:0006886">
    <property type="term" value="P:intracellular protein transport"/>
    <property type="evidence" value="ECO:0007669"/>
    <property type="project" value="InterPro"/>
</dbReference>
<dbReference type="InterPro" id="IPR048320">
    <property type="entry name" value="COG3_N"/>
</dbReference>
<evidence type="ECO:0000259" key="10">
    <source>
        <dbReference type="Pfam" id="PF04136"/>
    </source>
</evidence>
<evidence type="ECO:0000256" key="7">
    <source>
        <dbReference type="ARBA" id="ARBA00023136"/>
    </source>
</evidence>
<dbReference type="GO" id="GO:0017119">
    <property type="term" value="C:Golgi transport complex"/>
    <property type="evidence" value="ECO:0007669"/>
    <property type="project" value="TreeGrafter"/>
</dbReference>
<dbReference type="GO" id="GO:0007030">
    <property type="term" value="P:Golgi organization"/>
    <property type="evidence" value="ECO:0007669"/>
    <property type="project" value="TreeGrafter"/>
</dbReference>
<keyword evidence="4" id="KW-0813">Transport</keyword>